<sequence length="195" mass="19841">MTTTRRTRTLRMSLVTTGALLAVPLLLAGCAQGAETQANAEHGTGSSASAANEAKAPLALEGAWAKANAGGKMTDMSGVFGKLVNTTDKEIVLESAASPAAKMVQLHETGADGKMSEVKGGFTIPAKGSLELAPGGNHIMLMEMPKPIAAGDQVDVTLKTADGKTVDVHALVKDYSGANESYDGGSEHGGDHGSH</sequence>
<evidence type="ECO:0000256" key="1">
    <source>
        <dbReference type="SAM" id="SignalP"/>
    </source>
</evidence>
<dbReference type="InterPro" id="IPR007410">
    <property type="entry name" value="LpqE-like"/>
</dbReference>
<dbReference type="EMBL" id="JAEHOI010000002">
    <property type="protein sequence ID" value="MBK0420914.1"/>
    <property type="molecule type" value="Genomic_DNA"/>
</dbReference>
<dbReference type="Proteomes" id="UP000618733">
    <property type="component" value="Unassembled WGS sequence"/>
</dbReference>
<protein>
    <submittedName>
        <fullName evidence="2">Copper chaperone PCu(A)C</fullName>
    </submittedName>
</protein>
<evidence type="ECO:0000313" key="3">
    <source>
        <dbReference type="Proteomes" id="UP000618733"/>
    </source>
</evidence>
<dbReference type="RefSeq" id="WP_200131120.1">
    <property type="nucleotide sequence ID" value="NZ_JAEHOI010000002.1"/>
</dbReference>
<feature type="signal peptide" evidence="1">
    <location>
        <begin position="1"/>
        <end position="33"/>
    </location>
</feature>
<dbReference type="PANTHER" id="PTHR36302">
    <property type="entry name" value="BLR7088 PROTEIN"/>
    <property type="match status" value="1"/>
</dbReference>
<gene>
    <name evidence="2" type="ORF">JD292_02310</name>
</gene>
<dbReference type="PANTHER" id="PTHR36302:SF1">
    <property type="entry name" value="COPPER CHAPERONE PCU(A)C"/>
    <property type="match status" value="1"/>
</dbReference>
<evidence type="ECO:0000313" key="2">
    <source>
        <dbReference type="EMBL" id="MBK0420914.1"/>
    </source>
</evidence>
<feature type="chain" id="PRO_5036726067" evidence="1">
    <location>
        <begin position="34"/>
        <end position="195"/>
    </location>
</feature>
<dbReference type="Pfam" id="PF04314">
    <property type="entry name" value="PCuAC"/>
    <property type="match status" value="1"/>
</dbReference>
<dbReference type="SUPFAM" id="SSF110087">
    <property type="entry name" value="DR1885-like metal-binding protein"/>
    <property type="match status" value="1"/>
</dbReference>
<dbReference type="AlphaFoldDB" id="A0A934QA17"/>
<proteinExistence type="predicted"/>
<dbReference type="InterPro" id="IPR036182">
    <property type="entry name" value="PCuAC_sf"/>
</dbReference>
<dbReference type="PROSITE" id="PS51257">
    <property type="entry name" value="PROKAR_LIPOPROTEIN"/>
    <property type="match status" value="1"/>
</dbReference>
<keyword evidence="3" id="KW-1185">Reference proteome</keyword>
<keyword evidence="1" id="KW-0732">Signal</keyword>
<dbReference type="InterPro" id="IPR058248">
    <property type="entry name" value="Lxx211020-like"/>
</dbReference>
<dbReference type="Gene3D" id="2.60.40.1890">
    <property type="entry name" value="PCu(A)C copper chaperone"/>
    <property type="match status" value="1"/>
</dbReference>
<comment type="caution">
    <text evidence="2">The sequence shown here is derived from an EMBL/GenBank/DDBJ whole genome shotgun (WGS) entry which is preliminary data.</text>
</comment>
<reference evidence="2" key="1">
    <citation type="submission" date="2020-12" db="EMBL/GenBank/DDBJ databases">
        <title>Leucobacter sp. CAS2, isolated from Chromium sludge.</title>
        <authorList>
            <person name="Xu Z."/>
        </authorList>
    </citation>
    <scope>NUCLEOTIDE SEQUENCE</scope>
    <source>
        <strain evidence="2">CSA2</strain>
    </source>
</reference>
<organism evidence="2 3">
    <name type="scientific">Leucobacter edaphi</name>
    <dbReference type="NCBI Taxonomy" id="2796472"/>
    <lineage>
        <taxon>Bacteria</taxon>
        <taxon>Bacillati</taxon>
        <taxon>Actinomycetota</taxon>
        <taxon>Actinomycetes</taxon>
        <taxon>Micrococcales</taxon>
        <taxon>Microbacteriaceae</taxon>
        <taxon>Leucobacter</taxon>
    </lineage>
</organism>
<accession>A0A934QA17</accession>
<name>A0A934QA17_9MICO</name>